<comment type="catalytic activity">
    <reaction evidence="9 10">
        <text>L-arginyl-[protein] + NAD(+) = N(omega)-(ADP-D-ribosyl)-L-arginyl-[protein] + nicotinamide + H(+)</text>
        <dbReference type="Rhea" id="RHEA:19149"/>
        <dbReference type="Rhea" id="RHEA-COMP:10532"/>
        <dbReference type="Rhea" id="RHEA-COMP:15087"/>
        <dbReference type="ChEBI" id="CHEBI:15378"/>
        <dbReference type="ChEBI" id="CHEBI:17154"/>
        <dbReference type="ChEBI" id="CHEBI:29965"/>
        <dbReference type="ChEBI" id="CHEBI:57540"/>
        <dbReference type="ChEBI" id="CHEBI:142554"/>
        <dbReference type="EC" id="2.4.2.31"/>
    </reaction>
</comment>
<keyword evidence="5 10" id="KW-0328">Glycosyltransferase</keyword>
<keyword evidence="8" id="KW-0843">Virulence</keyword>
<reference evidence="11" key="1">
    <citation type="journal article" date="2008" name="Science">
        <title>Massive horizontal gene transfer in bdelloid rotifers.</title>
        <authorList>
            <person name="Gladyshev E.A."/>
            <person name="Meselson M.S."/>
            <person name="Arkhipova I.R."/>
        </authorList>
    </citation>
    <scope>NUCLEOTIDE SEQUENCE</scope>
</reference>
<dbReference type="Pfam" id="PF01129">
    <property type="entry name" value="ART"/>
    <property type="match status" value="1"/>
</dbReference>
<evidence type="ECO:0000313" key="11">
    <source>
        <dbReference type="EMBL" id="ACD54787.1"/>
    </source>
</evidence>
<dbReference type="AlphaFoldDB" id="B3G4N9"/>
<keyword evidence="10" id="KW-0521">NADP</keyword>
<keyword evidence="7" id="KW-0548">Nucleotidyltransferase</keyword>
<dbReference type="PROSITE" id="PS51996">
    <property type="entry name" value="TR_MART"/>
    <property type="match status" value="1"/>
</dbReference>
<accession>B3G4N9</accession>
<sequence>MNKSVESDSDSNIFTTWTKEEGQYYHLINKALLQDDYDVLNKNVRFINNLRTAIRNNNQKETMKVYRGLCVSSDHVRQEYKVGLQFLWPTFTCTSRNRTVAHGFGDYVFEIDATSDDWTYRTDISKYSEFPQEEEVLFYPYSGFQVTNIMHDAKVIQLKCVDTVQVESEAEKHISETVKISDPSRNIFVYFYKKTADVHWCYADKPHEMFLIAANRSGYWDAPYRYHHRNGYFIDKGQGVWEEYHHDKLFARFTRVSADGK</sequence>
<dbReference type="GO" id="GO:0090729">
    <property type="term" value="F:toxin activity"/>
    <property type="evidence" value="ECO:0007669"/>
    <property type="project" value="UniProtKB-KW"/>
</dbReference>
<dbReference type="PANTHER" id="PTHR10339">
    <property type="entry name" value="ADP-RIBOSYLTRANSFERASE"/>
    <property type="match status" value="1"/>
</dbReference>
<evidence type="ECO:0000256" key="10">
    <source>
        <dbReference type="RuleBase" id="RU361228"/>
    </source>
</evidence>
<evidence type="ECO:0000256" key="8">
    <source>
        <dbReference type="ARBA" id="ARBA00023026"/>
    </source>
</evidence>
<evidence type="ECO:0000256" key="9">
    <source>
        <dbReference type="ARBA" id="ARBA00047597"/>
    </source>
</evidence>
<evidence type="ECO:0000256" key="5">
    <source>
        <dbReference type="ARBA" id="ARBA00022676"/>
    </source>
</evidence>
<dbReference type="GO" id="GO:0003950">
    <property type="term" value="F:NAD+ poly-ADP-ribosyltransferase activity"/>
    <property type="evidence" value="ECO:0007669"/>
    <property type="project" value="TreeGrafter"/>
</dbReference>
<evidence type="ECO:0000256" key="3">
    <source>
        <dbReference type="ARBA" id="ARBA00022525"/>
    </source>
</evidence>
<dbReference type="GO" id="GO:0016779">
    <property type="term" value="F:nucleotidyltransferase activity"/>
    <property type="evidence" value="ECO:0007669"/>
    <property type="project" value="UniProtKB-KW"/>
</dbReference>
<dbReference type="EC" id="2.4.2.31" evidence="10"/>
<keyword evidence="4" id="KW-0800">Toxin</keyword>
<dbReference type="EMBL" id="EU643489">
    <property type="protein sequence ID" value="ACD54787.1"/>
    <property type="molecule type" value="Genomic_DNA"/>
</dbReference>
<evidence type="ECO:0000256" key="1">
    <source>
        <dbReference type="ARBA" id="ARBA00004613"/>
    </source>
</evidence>
<keyword evidence="6 10" id="KW-0808">Transferase</keyword>
<dbReference type="SUPFAM" id="SSF56399">
    <property type="entry name" value="ADP-ribosylation"/>
    <property type="match status" value="1"/>
</dbReference>
<dbReference type="GO" id="GO:0106274">
    <property type="term" value="F:NAD+-protein-arginine ADP-ribosyltransferase activity"/>
    <property type="evidence" value="ECO:0007669"/>
    <property type="project" value="UniProtKB-EC"/>
</dbReference>
<keyword evidence="3" id="KW-0964">Secreted</keyword>
<dbReference type="GO" id="GO:0005576">
    <property type="term" value="C:extracellular region"/>
    <property type="evidence" value="ECO:0007669"/>
    <property type="project" value="UniProtKB-SubCell"/>
</dbReference>
<dbReference type="Gene3D" id="3.90.176.10">
    <property type="entry name" value="Toxin ADP-ribosyltransferase, Chain A, domain 1"/>
    <property type="match status" value="1"/>
</dbReference>
<keyword evidence="10" id="KW-0520">NAD</keyword>
<name>B3G4N9_PHIRO</name>
<evidence type="ECO:0000256" key="2">
    <source>
        <dbReference type="ARBA" id="ARBA00009558"/>
    </source>
</evidence>
<dbReference type="InterPro" id="IPR050999">
    <property type="entry name" value="ADP-ribosyltransferase_ARG"/>
</dbReference>
<organism evidence="11">
    <name type="scientific">Philodina roseola</name>
    <name type="common">Rotifer</name>
    <dbReference type="NCBI Taxonomy" id="96448"/>
    <lineage>
        <taxon>Eukaryota</taxon>
        <taxon>Metazoa</taxon>
        <taxon>Spiralia</taxon>
        <taxon>Gnathifera</taxon>
        <taxon>Rotifera</taxon>
        <taxon>Eurotatoria</taxon>
        <taxon>Bdelloidea</taxon>
        <taxon>Philodinida</taxon>
        <taxon>Philodinidae</taxon>
        <taxon>Philodina</taxon>
    </lineage>
</organism>
<proteinExistence type="inferred from homology"/>
<dbReference type="InterPro" id="IPR000768">
    <property type="entry name" value="ART"/>
</dbReference>
<comment type="similarity">
    <text evidence="2 10">Belongs to the Arg-specific ADP-ribosyltransferase family.</text>
</comment>
<evidence type="ECO:0000256" key="4">
    <source>
        <dbReference type="ARBA" id="ARBA00022656"/>
    </source>
</evidence>
<comment type="subcellular location">
    <subcellularLocation>
        <location evidence="1">Secreted</location>
    </subcellularLocation>
</comment>
<protein>
    <recommendedName>
        <fullName evidence="10">NAD(P)(+)--arginine ADP-ribosyltransferase</fullName>
        <ecNumber evidence="10">2.4.2.31</ecNumber>
    </recommendedName>
    <alternativeName>
        <fullName evidence="10">Mono(ADP-ribosyl)transferase</fullName>
    </alternativeName>
</protein>
<evidence type="ECO:0000256" key="6">
    <source>
        <dbReference type="ARBA" id="ARBA00022679"/>
    </source>
</evidence>
<evidence type="ECO:0000256" key="7">
    <source>
        <dbReference type="ARBA" id="ARBA00022695"/>
    </source>
</evidence>
<dbReference type="PANTHER" id="PTHR10339:SF25">
    <property type="entry name" value="SECRETED EXOENZYME S"/>
    <property type="match status" value="1"/>
</dbReference>